<gene>
    <name evidence="2" type="primary">PLESTB004241</name>
    <name evidence="2" type="ORF">PLESTB_001979200</name>
</gene>
<dbReference type="Proteomes" id="UP001165080">
    <property type="component" value="Unassembled WGS sequence"/>
</dbReference>
<feature type="compositionally biased region" description="Polar residues" evidence="1">
    <location>
        <begin position="65"/>
        <end position="79"/>
    </location>
</feature>
<dbReference type="AlphaFoldDB" id="A0A9W6C2I6"/>
<reference evidence="2 3" key="1">
    <citation type="journal article" date="2023" name="Commun. Biol.">
        <title>Reorganization of the ancestral sex-determining regions during the evolution of trioecy in Pleodorina starrii.</title>
        <authorList>
            <person name="Takahashi K."/>
            <person name="Suzuki S."/>
            <person name="Kawai-Toyooka H."/>
            <person name="Yamamoto K."/>
            <person name="Hamaji T."/>
            <person name="Ootsuki R."/>
            <person name="Yamaguchi H."/>
            <person name="Kawachi M."/>
            <person name="Higashiyama T."/>
            <person name="Nozaki H."/>
        </authorList>
    </citation>
    <scope>NUCLEOTIDE SEQUENCE [LARGE SCALE GENOMIC DNA]</scope>
    <source>
        <strain evidence="2 3">NIES-4479</strain>
    </source>
</reference>
<name>A0A9W6C2I6_9CHLO</name>
<dbReference type="Gene3D" id="3.90.75.20">
    <property type="match status" value="1"/>
</dbReference>
<feature type="region of interest" description="Disordered" evidence="1">
    <location>
        <begin position="29"/>
        <end position="79"/>
    </location>
</feature>
<evidence type="ECO:0000313" key="2">
    <source>
        <dbReference type="EMBL" id="GLC63086.1"/>
    </source>
</evidence>
<evidence type="ECO:0000313" key="3">
    <source>
        <dbReference type="Proteomes" id="UP001165080"/>
    </source>
</evidence>
<organism evidence="2 3">
    <name type="scientific">Pleodorina starrii</name>
    <dbReference type="NCBI Taxonomy" id="330485"/>
    <lineage>
        <taxon>Eukaryota</taxon>
        <taxon>Viridiplantae</taxon>
        <taxon>Chlorophyta</taxon>
        <taxon>core chlorophytes</taxon>
        <taxon>Chlorophyceae</taxon>
        <taxon>CS clade</taxon>
        <taxon>Chlamydomonadales</taxon>
        <taxon>Volvocaceae</taxon>
        <taxon>Pleodorina</taxon>
    </lineage>
</organism>
<dbReference type="SUPFAM" id="SSF54060">
    <property type="entry name" value="His-Me finger endonucleases"/>
    <property type="match status" value="1"/>
</dbReference>
<comment type="caution">
    <text evidence="2">The sequence shown here is derived from an EMBL/GenBank/DDBJ whole genome shotgun (WGS) entry which is preliminary data.</text>
</comment>
<keyword evidence="3" id="KW-1185">Reference proteome</keyword>
<proteinExistence type="predicted"/>
<dbReference type="InterPro" id="IPR044925">
    <property type="entry name" value="His-Me_finger_sf"/>
</dbReference>
<feature type="compositionally biased region" description="Low complexity" evidence="1">
    <location>
        <begin position="29"/>
        <end position="47"/>
    </location>
</feature>
<accession>A0A9W6C2I6</accession>
<evidence type="ECO:0000256" key="1">
    <source>
        <dbReference type="SAM" id="MobiDB-lite"/>
    </source>
</evidence>
<protein>
    <submittedName>
        <fullName evidence="2">Uncharacterized protein</fullName>
    </submittedName>
</protein>
<sequence length="378" mass="42466">MAAAATVAADCNKPRKIKLGLTLAQYQQQQQQQQLKQQLKQQQQQQQTKDDKPPRKKRFIIKPTLNATGGSHMTSPTSRWTRDDLETHLTRVGVARIYPATMPADVKPLDDQLLRGMRAEFKAAANSSDPSCWHEDSTQTWQGVTKGTYTAMAELGNSLAYKYRVVTEDDLPAWEEMKNKLAQQLNMTSEYQLMQVENAMLVQFPLKHDMLEKEADANQLAASPCMFQTVEASNCRAGQQAQYPPGDERLGPRDLYTAVNGVHVVPRLDGSTTIKPNKESKTAMVHNSSKKGYISLKLDKSGKGKVTAHELMLWAFIGPKKHPSSVAMHLCDQKACVNPWHLHWGTRSQNRKGHYQGGKPAYGDVKVERPEKVLSFRK</sequence>
<dbReference type="EMBL" id="BRXU01000083">
    <property type="protein sequence ID" value="GLC63086.1"/>
    <property type="molecule type" value="Genomic_DNA"/>
</dbReference>